<dbReference type="InterPro" id="IPR039131">
    <property type="entry name" value="NDUFAF1"/>
</dbReference>
<dbReference type="SUPFAM" id="SSF49785">
    <property type="entry name" value="Galactose-binding domain-like"/>
    <property type="match status" value="1"/>
</dbReference>
<dbReference type="Proteomes" id="UP000490939">
    <property type="component" value="Unassembled WGS sequence"/>
</dbReference>
<evidence type="ECO:0000256" key="1">
    <source>
        <dbReference type="ARBA" id="ARBA00007884"/>
    </source>
</evidence>
<keyword evidence="3" id="KW-0732">Signal</keyword>
<dbReference type="GO" id="GO:0051082">
    <property type="term" value="F:unfolded protein binding"/>
    <property type="evidence" value="ECO:0007669"/>
    <property type="project" value="TreeGrafter"/>
</dbReference>
<feature type="signal peptide" evidence="3">
    <location>
        <begin position="1"/>
        <end position="24"/>
    </location>
</feature>
<dbReference type="PANTHER" id="PTHR13194:SF19">
    <property type="entry name" value="NAD(P)-BINDING ROSSMANN-FOLD SUPERFAMILY PROTEIN"/>
    <property type="match status" value="1"/>
</dbReference>
<organism evidence="5 6">
    <name type="scientific">Venturia inaequalis</name>
    <name type="common">Apple scab fungus</name>
    <dbReference type="NCBI Taxonomy" id="5025"/>
    <lineage>
        <taxon>Eukaryota</taxon>
        <taxon>Fungi</taxon>
        <taxon>Dikarya</taxon>
        <taxon>Ascomycota</taxon>
        <taxon>Pezizomycotina</taxon>
        <taxon>Dothideomycetes</taxon>
        <taxon>Pleosporomycetidae</taxon>
        <taxon>Venturiales</taxon>
        <taxon>Venturiaceae</taxon>
        <taxon>Venturia</taxon>
    </lineage>
</organism>
<evidence type="ECO:0000256" key="2">
    <source>
        <dbReference type="SAM" id="Phobius"/>
    </source>
</evidence>
<name>A0A8H3VF44_VENIN</name>
<dbReference type="EMBL" id="WNWR01000224">
    <property type="protein sequence ID" value="KAE9987914.1"/>
    <property type="molecule type" value="Genomic_DNA"/>
</dbReference>
<dbReference type="Pfam" id="PF08547">
    <property type="entry name" value="CIA30"/>
    <property type="match status" value="1"/>
</dbReference>
<feature type="chain" id="PRO_5034707071" description="NADH:ubiquinone oxidoreductase intermediate-associated protein 30 domain-containing protein" evidence="3">
    <location>
        <begin position="25"/>
        <end position="283"/>
    </location>
</feature>
<reference evidence="5 6" key="1">
    <citation type="submission" date="2019-07" db="EMBL/GenBank/DDBJ databases">
        <title>Venturia inaequalis Genome Resource.</title>
        <authorList>
            <person name="Lichtner F.J."/>
        </authorList>
    </citation>
    <scope>NUCLEOTIDE SEQUENCE [LARGE SCALE GENOMIC DNA]</scope>
    <source>
        <strain evidence="5 6">DMI_063113</strain>
    </source>
</reference>
<dbReference type="InterPro" id="IPR008979">
    <property type="entry name" value="Galactose-bd-like_sf"/>
</dbReference>
<dbReference type="InterPro" id="IPR013857">
    <property type="entry name" value="NADH-UbQ_OxRdtase-assoc_prot30"/>
</dbReference>
<keyword evidence="2" id="KW-1133">Transmembrane helix</keyword>
<keyword evidence="2" id="KW-0812">Transmembrane</keyword>
<gene>
    <name evidence="5" type="ORF">EG327_003600</name>
</gene>
<dbReference type="AlphaFoldDB" id="A0A8H3VF44"/>
<dbReference type="PANTHER" id="PTHR13194">
    <property type="entry name" value="COMPLEX I INTERMEDIATE-ASSOCIATED PROTEIN 30"/>
    <property type="match status" value="1"/>
</dbReference>
<evidence type="ECO:0000256" key="3">
    <source>
        <dbReference type="SAM" id="SignalP"/>
    </source>
</evidence>
<feature type="domain" description="NADH:ubiquinone oxidoreductase intermediate-associated protein 30" evidence="4">
    <location>
        <begin position="41"/>
        <end position="208"/>
    </location>
</feature>
<keyword evidence="6" id="KW-1185">Reference proteome</keyword>
<dbReference type="GO" id="GO:0010257">
    <property type="term" value="P:NADH dehydrogenase complex assembly"/>
    <property type="evidence" value="ECO:0007669"/>
    <property type="project" value="TreeGrafter"/>
</dbReference>
<comment type="similarity">
    <text evidence="1">Belongs to the CIA30 family.</text>
</comment>
<evidence type="ECO:0000259" key="4">
    <source>
        <dbReference type="Pfam" id="PF08547"/>
    </source>
</evidence>
<accession>A0A8H3VF44</accession>
<feature type="transmembrane region" description="Helical" evidence="2">
    <location>
        <begin position="252"/>
        <end position="270"/>
    </location>
</feature>
<keyword evidence="2" id="KW-0472">Membrane</keyword>
<comment type="caution">
    <text evidence="5">The sequence shown here is derived from an EMBL/GenBank/DDBJ whole genome shotgun (WGS) entry which is preliminary data.</text>
</comment>
<sequence length="283" mass="31500">MQASLVSSVLVTFLLCSQTTKVMAMESKKDMALFGGSEKWNADDWTSSDDRVRGGKSQSYLECSPENPVARFYGNLDITTLGGAGFASQRTRKDVAWDLSAYEGIRLVVTKSESKHYTFNVKDTLLPLDPDTGREQASISYEYDFQIPENATVSKKGEFFIPWDSFNATYRGRVKEDAPKLNTTSIKQLSVMMRSFFGTQEGAFSLSIESISASNSRTKETFAIGGSNEKRGLPIHDSRLYNGASPLTLQRAVLMCFGVCAVGAVVYFSSRKELRSFYTKIWK</sequence>
<evidence type="ECO:0000313" key="5">
    <source>
        <dbReference type="EMBL" id="KAE9987914.1"/>
    </source>
</evidence>
<protein>
    <recommendedName>
        <fullName evidence="4">NADH:ubiquinone oxidoreductase intermediate-associated protein 30 domain-containing protein</fullName>
    </recommendedName>
</protein>
<evidence type="ECO:0000313" key="6">
    <source>
        <dbReference type="Proteomes" id="UP000490939"/>
    </source>
</evidence>
<proteinExistence type="inferred from homology"/>